<evidence type="ECO:0000313" key="2">
    <source>
        <dbReference type="Proteomes" id="UP000000963"/>
    </source>
</evidence>
<protein>
    <submittedName>
        <fullName evidence="1">Uncharacterized protein</fullName>
    </submittedName>
</protein>
<evidence type="ECO:0000313" key="1">
    <source>
        <dbReference type="EMBL" id="AAN12664.1"/>
    </source>
</evidence>
<dbReference type="RefSeq" id="NP_818321.1">
    <property type="nucleotide sequence ID" value="NC_004688.1"/>
</dbReference>
<dbReference type="KEGG" id="vg:1259969"/>
<dbReference type="EMBL" id="AY129338">
    <property type="protein sequence ID" value="AAN12664.1"/>
    <property type="molecule type" value="Genomic_DNA"/>
</dbReference>
<proteinExistence type="predicted"/>
<accession>Q854P4</accession>
<reference evidence="1 2" key="1">
    <citation type="journal article" date="2003" name="Cell">
        <title>Origins of highly mosaic mycobacteriophage genomes.</title>
        <authorList>
            <person name="Pedulla M.L."/>
            <person name="Ford M.E."/>
            <person name="Houtz J.M."/>
            <person name="Karthikeyan T."/>
            <person name="Wadsworth C."/>
            <person name="Lewis J.A."/>
            <person name="Jacobs-Sera D."/>
            <person name="Falbo J."/>
            <person name="Gross J."/>
            <person name="Pannunzio N.R."/>
            <person name="Brucker W."/>
            <person name="Kumar V."/>
            <person name="Kandasamy J."/>
            <person name="Keenan L."/>
            <person name="Bardarov S."/>
            <person name="Kriakov J."/>
            <person name="Lawrence J.G."/>
            <person name="Jacobs W.R. Jr."/>
            <person name="Hendrix R.W."/>
            <person name="Hatfull G.F."/>
        </authorList>
    </citation>
    <scope>NUCLEOTIDE SEQUENCE</scope>
</reference>
<sequence>MSNVRQRMEEYLDQGGFGGVKPEHREGMLDILEMFGNIVREDWDSWSEYLKGV</sequence>
<name>Q854P4_BPMOM</name>
<keyword evidence="2" id="KW-1185">Reference proteome</keyword>
<dbReference type="Proteomes" id="UP000000963">
    <property type="component" value="Segment"/>
</dbReference>
<gene>
    <name evidence="1" type="primary">20</name>
    <name evidence="1" type="ORF">PBI_OMEGA_20</name>
</gene>
<organismHost>
    <name type="scientific">Mycolicibacterium smegmatis</name>
    <name type="common">Mycobacterium smegmatis</name>
    <dbReference type="NCBI Taxonomy" id="1772"/>
</organismHost>
<organism evidence="1 2">
    <name type="scientific">Mycobacterium phage Omega</name>
    <name type="common">Mycobacteriophage Omega</name>
    <dbReference type="NCBI Taxonomy" id="2907835"/>
    <lineage>
        <taxon>Viruses</taxon>
        <taxon>Duplodnaviria</taxon>
        <taxon>Heunggongvirae</taxon>
        <taxon>Uroviricota</taxon>
        <taxon>Caudoviricetes</taxon>
        <taxon>Omegavirus</taxon>
        <taxon>Omegavirus omega</taxon>
    </lineage>
</organism>